<protein>
    <recommendedName>
        <fullName evidence="5">EF-hand domain-containing protein</fullName>
    </recommendedName>
</protein>
<feature type="region of interest" description="Disordered" evidence="4">
    <location>
        <begin position="575"/>
        <end position="603"/>
    </location>
</feature>
<evidence type="ECO:0000313" key="7">
    <source>
        <dbReference type="Proteomes" id="UP001162640"/>
    </source>
</evidence>
<dbReference type="SUPFAM" id="SSF47473">
    <property type="entry name" value="EF-hand"/>
    <property type="match status" value="1"/>
</dbReference>
<sequence>MGASISRRYKYGMRPKKYFKNKIMPEMKETFAILGFSYQHAYTLFKAFIEIDFDNSAEITVVEFHNFLGLKPSRFSERIFGILDLDESGALEFNEFVIGIWNFCTYDALLITKFAFDIFDIDDLGKLQMAECEALIRMVYDEADADPDLMKKIDADNDGEITIDEFADLIRRQPQILQPAFDMQRALRAKCFGSKYWEIATEKRKEDFAGYDSLANSSWESIQKILLIKEKEREEQAKREQEEFVAEAHERMTEHKEKKTEQFSEQQARREKTLARIRSKELVEEKDERENWESFAECKANMESDCEFGRLGWRIDERQIMWDLIDKLKEMHEVTMNAQEARDLSLAEGPDGDAKADAYLKTKAGKKKIKFDTTVCYANMIHRNWAKGNALQRVLAPMFKPEVEGQVTYLARFVRRWACGNRGDLDIAYTEALGTTRASYHKQEREKTIDHYLDMRKQAEKDFKDLVTEVIELFGTRNTRWEKMWDPNAKKGNQHYYYNWKIGKTTNCKNGENGEEDPAICEVCDEEIEEVDFKCFNCNTLRSNVNQPKYHGRTPLDQLMEITYLDVKENNIDLQQQKKDEDEDMEFEMDEDEDGEGGGFIGRAMRSTRKFKRSFRKSYGGKKIADMGRKMRKSMDKGPTELD</sequence>
<dbReference type="Proteomes" id="UP001162640">
    <property type="component" value="Unassembled WGS sequence"/>
</dbReference>
<proteinExistence type="predicted"/>
<dbReference type="AlphaFoldDB" id="A0A9W7DUL1"/>
<dbReference type="Gene3D" id="1.10.238.10">
    <property type="entry name" value="EF-hand"/>
    <property type="match status" value="1"/>
</dbReference>
<reference evidence="7" key="1">
    <citation type="journal article" date="2023" name="Commun. Biol.">
        <title>Genome analysis of Parmales, the sister group of diatoms, reveals the evolutionary specialization of diatoms from phago-mixotrophs to photoautotrophs.</title>
        <authorList>
            <person name="Ban H."/>
            <person name="Sato S."/>
            <person name="Yoshikawa S."/>
            <person name="Yamada K."/>
            <person name="Nakamura Y."/>
            <person name="Ichinomiya M."/>
            <person name="Sato N."/>
            <person name="Blanc-Mathieu R."/>
            <person name="Endo H."/>
            <person name="Kuwata A."/>
            <person name="Ogata H."/>
        </authorList>
    </citation>
    <scope>NUCLEOTIDE SEQUENCE [LARGE SCALE GENOMIC DNA]</scope>
</reference>
<feature type="domain" description="EF-hand" evidence="5">
    <location>
        <begin position="148"/>
        <end position="176"/>
    </location>
</feature>
<keyword evidence="2" id="KW-0677">Repeat</keyword>
<evidence type="ECO:0000259" key="5">
    <source>
        <dbReference type="PROSITE" id="PS50222"/>
    </source>
</evidence>
<dbReference type="CDD" id="cd00051">
    <property type="entry name" value="EFh"/>
    <property type="match status" value="1"/>
</dbReference>
<dbReference type="PANTHER" id="PTHR45942">
    <property type="entry name" value="PROTEIN PHOSPATASE 3 REGULATORY SUBUNIT B ALPHA ISOFORM TYPE 1"/>
    <property type="match status" value="1"/>
</dbReference>
<dbReference type="InterPro" id="IPR011992">
    <property type="entry name" value="EF-hand-dom_pair"/>
</dbReference>
<dbReference type="PROSITE" id="PS50222">
    <property type="entry name" value="EF_HAND_2"/>
    <property type="match status" value="1"/>
</dbReference>
<evidence type="ECO:0000256" key="2">
    <source>
        <dbReference type="ARBA" id="ARBA00022737"/>
    </source>
</evidence>
<dbReference type="InterPro" id="IPR002048">
    <property type="entry name" value="EF_hand_dom"/>
</dbReference>
<evidence type="ECO:0000256" key="1">
    <source>
        <dbReference type="ARBA" id="ARBA00022723"/>
    </source>
</evidence>
<keyword evidence="3" id="KW-0106">Calcium</keyword>
<name>A0A9W7DUL1_9STRA</name>
<accession>A0A9W7DUL1</accession>
<evidence type="ECO:0000256" key="3">
    <source>
        <dbReference type="ARBA" id="ARBA00022837"/>
    </source>
</evidence>
<organism evidence="6 7">
    <name type="scientific">Triparma laevis f. inornata</name>
    <dbReference type="NCBI Taxonomy" id="1714386"/>
    <lineage>
        <taxon>Eukaryota</taxon>
        <taxon>Sar</taxon>
        <taxon>Stramenopiles</taxon>
        <taxon>Ochrophyta</taxon>
        <taxon>Bolidophyceae</taxon>
        <taxon>Parmales</taxon>
        <taxon>Triparmaceae</taxon>
        <taxon>Triparma</taxon>
    </lineage>
</organism>
<keyword evidence="1" id="KW-0479">Metal-binding</keyword>
<evidence type="ECO:0000256" key="4">
    <source>
        <dbReference type="SAM" id="MobiDB-lite"/>
    </source>
</evidence>
<feature type="compositionally biased region" description="Acidic residues" evidence="4">
    <location>
        <begin position="581"/>
        <end position="596"/>
    </location>
</feature>
<dbReference type="SMART" id="SM00054">
    <property type="entry name" value="EFh"/>
    <property type="match status" value="4"/>
</dbReference>
<evidence type="ECO:0000313" key="6">
    <source>
        <dbReference type="EMBL" id="GMH54830.1"/>
    </source>
</evidence>
<comment type="caution">
    <text evidence="6">The sequence shown here is derived from an EMBL/GenBank/DDBJ whole genome shotgun (WGS) entry which is preliminary data.</text>
</comment>
<dbReference type="GO" id="GO:0005509">
    <property type="term" value="F:calcium ion binding"/>
    <property type="evidence" value="ECO:0007669"/>
    <property type="project" value="InterPro"/>
</dbReference>
<dbReference type="InterPro" id="IPR018247">
    <property type="entry name" value="EF_Hand_1_Ca_BS"/>
</dbReference>
<gene>
    <name evidence="6" type="ORF">TL16_g01760</name>
</gene>
<dbReference type="PROSITE" id="PS00018">
    <property type="entry name" value="EF_HAND_1"/>
    <property type="match status" value="2"/>
</dbReference>
<dbReference type="EMBL" id="BLQM01000041">
    <property type="protein sequence ID" value="GMH54830.1"/>
    <property type="molecule type" value="Genomic_DNA"/>
</dbReference>